<dbReference type="Proteomes" id="UP000199450">
    <property type="component" value="Unassembled WGS sequence"/>
</dbReference>
<sequence length="160" mass="18653">MMNLPHLPLFRHFCAKVLCSAMLFISLLSNTETPFYYKYSVILISEKSYLSKESQVGIYTKVNLPEKQSALKRQAYYHCIGNTDHFFSTAILGGSSHFKEHYQITNHTLKVFLKGYVSKQKLKGLNHESFKLLMITVSHFSRPPPVFPDILSIREYRWQQ</sequence>
<proteinExistence type="predicted"/>
<dbReference type="RefSeq" id="WP_143052617.1">
    <property type="nucleotide sequence ID" value="NZ_FOBV01000001.1"/>
</dbReference>
<name>A0A1H7VNP8_9FLAO</name>
<evidence type="ECO:0000313" key="1">
    <source>
        <dbReference type="EMBL" id="SEM10654.1"/>
    </source>
</evidence>
<evidence type="ECO:0000313" key="2">
    <source>
        <dbReference type="Proteomes" id="UP000199450"/>
    </source>
</evidence>
<gene>
    <name evidence="1" type="ORF">SAMN05421856_101129</name>
</gene>
<reference evidence="2" key="1">
    <citation type="submission" date="2016-10" db="EMBL/GenBank/DDBJ databases">
        <authorList>
            <person name="Varghese N."/>
            <person name="Submissions S."/>
        </authorList>
    </citation>
    <scope>NUCLEOTIDE SEQUENCE [LARGE SCALE GENOMIC DNA]</scope>
    <source>
        <strain evidence="2">DSM 17453</strain>
    </source>
</reference>
<dbReference type="AlphaFoldDB" id="A0A1H7VNP8"/>
<keyword evidence="2" id="KW-1185">Reference proteome</keyword>
<accession>A0A1H7VNP8</accession>
<dbReference type="EMBL" id="FOBV01000001">
    <property type="protein sequence ID" value="SEM10654.1"/>
    <property type="molecule type" value="Genomic_DNA"/>
</dbReference>
<protein>
    <submittedName>
        <fullName evidence="1">Uncharacterized protein</fullName>
    </submittedName>
</protein>
<organism evidence="1 2">
    <name type="scientific">Chryseobacterium taichungense</name>
    <dbReference type="NCBI Taxonomy" id="295069"/>
    <lineage>
        <taxon>Bacteria</taxon>
        <taxon>Pseudomonadati</taxon>
        <taxon>Bacteroidota</taxon>
        <taxon>Flavobacteriia</taxon>
        <taxon>Flavobacteriales</taxon>
        <taxon>Weeksellaceae</taxon>
        <taxon>Chryseobacterium group</taxon>
        <taxon>Chryseobacterium</taxon>
    </lineage>
</organism>